<reference evidence="1" key="1">
    <citation type="submission" date="2022-05" db="EMBL/GenBank/DDBJ databases">
        <title>Chromosome-level genome of Chaenocephalus aceratus.</title>
        <authorList>
            <person name="Park H."/>
        </authorList>
    </citation>
    <scope>NUCLEOTIDE SEQUENCE</scope>
    <source>
        <strain evidence="1">KU_202001</strain>
    </source>
</reference>
<dbReference type="Proteomes" id="UP001057452">
    <property type="component" value="Chromosome 5"/>
</dbReference>
<feature type="non-terminal residue" evidence="1">
    <location>
        <position position="1"/>
    </location>
</feature>
<evidence type="ECO:0000313" key="2">
    <source>
        <dbReference type="Proteomes" id="UP001057452"/>
    </source>
</evidence>
<dbReference type="EMBL" id="CM043789">
    <property type="protein sequence ID" value="KAI4827956.1"/>
    <property type="molecule type" value="Genomic_DNA"/>
</dbReference>
<feature type="non-terminal residue" evidence="1">
    <location>
        <position position="125"/>
    </location>
</feature>
<protein>
    <submittedName>
        <fullName evidence="1">Uncharacterized protein</fullName>
    </submittedName>
</protein>
<name>A0ACB9XMK0_CHAAC</name>
<comment type="caution">
    <text evidence="1">The sequence shown here is derived from an EMBL/GenBank/DDBJ whole genome shotgun (WGS) entry which is preliminary data.</text>
</comment>
<accession>A0ACB9XMK0</accession>
<keyword evidence="2" id="KW-1185">Reference proteome</keyword>
<gene>
    <name evidence="1" type="ORF">KUCAC02_031313</name>
</gene>
<evidence type="ECO:0000313" key="1">
    <source>
        <dbReference type="EMBL" id="KAI4827956.1"/>
    </source>
</evidence>
<sequence>NDKTVLSGLRYHQQGSGEWEEGEKQKKGQNETGGVVWGEETHLKKRGTERGDRGRNSSTQREKGGSKEGYLIESCSCAHGAGRSCGKVNSTGESNLFQPLAAPAEHQRDECTGAGSVVKTESLWE</sequence>
<organism evidence="1 2">
    <name type="scientific">Chaenocephalus aceratus</name>
    <name type="common">Blackfin icefish</name>
    <name type="synonym">Chaenichthys aceratus</name>
    <dbReference type="NCBI Taxonomy" id="36190"/>
    <lineage>
        <taxon>Eukaryota</taxon>
        <taxon>Metazoa</taxon>
        <taxon>Chordata</taxon>
        <taxon>Craniata</taxon>
        <taxon>Vertebrata</taxon>
        <taxon>Euteleostomi</taxon>
        <taxon>Actinopterygii</taxon>
        <taxon>Neopterygii</taxon>
        <taxon>Teleostei</taxon>
        <taxon>Neoteleostei</taxon>
        <taxon>Acanthomorphata</taxon>
        <taxon>Eupercaria</taxon>
        <taxon>Perciformes</taxon>
        <taxon>Notothenioidei</taxon>
        <taxon>Channichthyidae</taxon>
        <taxon>Chaenocephalus</taxon>
    </lineage>
</organism>
<proteinExistence type="predicted"/>